<accession>A0A397UCX9</accession>
<dbReference type="EMBL" id="QKWP01001549">
    <property type="protein sequence ID" value="RIB08122.1"/>
    <property type="molecule type" value="Genomic_DNA"/>
</dbReference>
<keyword evidence="1" id="KW-0812">Transmembrane</keyword>
<sequence>MAFNVGSLTFFFQQIGSFCYLARFTLFLCPYFFFFRKKKLVFFFSALYSCVPFLQFVHIRHDVLIKKIIC</sequence>
<name>A0A397UCX9_9GLOM</name>
<dbReference type="Proteomes" id="UP000266673">
    <property type="component" value="Unassembled WGS sequence"/>
</dbReference>
<organism evidence="2 3">
    <name type="scientific">Gigaspora rosea</name>
    <dbReference type="NCBI Taxonomy" id="44941"/>
    <lineage>
        <taxon>Eukaryota</taxon>
        <taxon>Fungi</taxon>
        <taxon>Fungi incertae sedis</taxon>
        <taxon>Mucoromycota</taxon>
        <taxon>Glomeromycotina</taxon>
        <taxon>Glomeromycetes</taxon>
        <taxon>Diversisporales</taxon>
        <taxon>Gigasporaceae</taxon>
        <taxon>Gigaspora</taxon>
    </lineage>
</organism>
<comment type="caution">
    <text evidence="2">The sequence shown here is derived from an EMBL/GenBank/DDBJ whole genome shotgun (WGS) entry which is preliminary data.</text>
</comment>
<protein>
    <submittedName>
        <fullName evidence="2">Uncharacterized protein</fullName>
    </submittedName>
</protein>
<dbReference type="AlphaFoldDB" id="A0A397UCX9"/>
<gene>
    <name evidence="2" type="ORF">C2G38_2111875</name>
</gene>
<feature type="transmembrane region" description="Helical" evidence="1">
    <location>
        <begin position="12"/>
        <end position="33"/>
    </location>
</feature>
<keyword evidence="3" id="KW-1185">Reference proteome</keyword>
<evidence type="ECO:0000313" key="3">
    <source>
        <dbReference type="Proteomes" id="UP000266673"/>
    </source>
</evidence>
<keyword evidence="1" id="KW-0472">Membrane</keyword>
<evidence type="ECO:0000256" key="1">
    <source>
        <dbReference type="SAM" id="Phobius"/>
    </source>
</evidence>
<keyword evidence="1" id="KW-1133">Transmembrane helix</keyword>
<proteinExistence type="predicted"/>
<feature type="transmembrane region" description="Helical" evidence="1">
    <location>
        <begin position="40"/>
        <end position="59"/>
    </location>
</feature>
<evidence type="ECO:0000313" key="2">
    <source>
        <dbReference type="EMBL" id="RIB08122.1"/>
    </source>
</evidence>
<reference evidence="2 3" key="1">
    <citation type="submission" date="2018-06" db="EMBL/GenBank/DDBJ databases">
        <title>Comparative genomics reveals the genomic features of Rhizophagus irregularis, R. cerebriforme, R. diaphanum and Gigaspora rosea, and their symbiotic lifestyle signature.</title>
        <authorList>
            <person name="Morin E."/>
            <person name="San Clemente H."/>
            <person name="Chen E.C.H."/>
            <person name="De La Providencia I."/>
            <person name="Hainaut M."/>
            <person name="Kuo A."/>
            <person name="Kohler A."/>
            <person name="Murat C."/>
            <person name="Tang N."/>
            <person name="Roy S."/>
            <person name="Loubradou J."/>
            <person name="Henrissat B."/>
            <person name="Grigoriev I.V."/>
            <person name="Corradi N."/>
            <person name="Roux C."/>
            <person name="Martin F.M."/>
        </authorList>
    </citation>
    <scope>NUCLEOTIDE SEQUENCE [LARGE SCALE GENOMIC DNA]</scope>
    <source>
        <strain evidence="2 3">DAOM 194757</strain>
    </source>
</reference>